<feature type="binding site" evidence="13">
    <location>
        <begin position="35"/>
        <end position="37"/>
    </location>
    <ligand>
        <name>NADP(+)</name>
        <dbReference type="ChEBI" id="CHEBI:58349"/>
    </ligand>
</feature>
<keyword evidence="9 12" id="KW-0560">Oxidoreductase</keyword>
<keyword evidence="8 12" id="KW-0220">Diaminopimelate biosynthesis</keyword>
<proteinExistence type="inferred from homology"/>
<name>A0A347WJU2_9LACT</name>
<evidence type="ECO:0000313" key="16">
    <source>
        <dbReference type="Proteomes" id="UP000263232"/>
    </source>
</evidence>
<reference evidence="15 16" key="1">
    <citation type="submission" date="2017-09" db="EMBL/GenBank/DDBJ databases">
        <title>Complete genome sequence of Oxytococcus suis strain ZY16052.</title>
        <authorList>
            <person name="Li F."/>
        </authorList>
    </citation>
    <scope>NUCLEOTIDE SEQUENCE [LARGE SCALE GENOMIC DNA]</scope>
    <source>
        <strain evidence="15 16">ZY16052</strain>
    </source>
</reference>
<comment type="subunit">
    <text evidence="3 12">Homodimer.</text>
</comment>
<dbReference type="OrthoDB" id="9779394at2"/>
<accession>A0A347WJU2</accession>
<feature type="binding site" evidence="13">
    <location>
        <position position="174"/>
    </location>
    <ligand>
        <name>substrate</name>
    </ligand>
</feature>
<evidence type="ECO:0000256" key="5">
    <source>
        <dbReference type="ARBA" id="ARBA00021654"/>
    </source>
</evidence>
<dbReference type="CDD" id="cd02270">
    <property type="entry name" value="meso-DAPDH_N"/>
    <property type="match status" value="1"/>
</dbReference>
<evidence type="ECO:0000256" key="6">
    <source>
        <dbReference type="ARBA" id="ARBA00022605"/>
    </source>
</evidence>
<dbReference type="GO" id="GO:0009089">
    <property type="term" value="P:lysine biosynthetic process via diaminopimelate"/>
    <property type="evidence" value="ECO:0007669"/>
    <property type="project" value="UniProtKB-UniRule"/>
</dbReference>
<dbReference type="InterPro" id="IPR010190">
    <property type="entry name" value="Diaminopimelate_DH_Ddh"/>
</dbReference>
<dbReference type="RefSeq" id="WP_118990262.1">
    <property type="nucleotide sequence ID" value="NZ_CP023434.1"/>
</dbReference>
<organism evidence="15 16">
    <name type="scientific">Suicoccus acidiformans</name>
    <dbReference type="NCBI Taxonomy" id="2036206"/>
    <lineage>
        <taxon>Bacteria</taxon>
        <taxon>Bacillati</taxon>
        <taxon>Bacillota</taxon>
        <taxon>Bacilli</taxon>
        <taxon>Lactobacillales</taxon>
        <taxon>Aerococcaceae</taxon>
        <taxon>Suicoccus</taxon>
    </lineage>
</organism>
<dbReference type="GO" id="GO:0019877">
    <property type="term" value="P:diaminopimelate biosynthetic process"/>
    <property type="evidence" value="ECO:0007669"/>
    <property type="project" value="UniProtKB-UniRule"/>
</dbReference>
<dbReference type="Gene3D" id="3.40.50.720">
    <property type="entry name" value="NAD(P)-binding Rossmann-like Domain"/>
    <property type="match status" value="1"/>
</dbReference>
<feature type="binding site" evidence="13">
    <location>
        <begin position="11"/>
        <end position="14"/>
    </location>
    <ligand>
        <name>NADP(+)</name>
        <dbReference type="ChEBI" id="CHEBI:58349"/>
    </ligand>
</feature>
<evidence type="ECO:0000256" key="7">
    <source>
        <dbReference type="ARBA" id="ARBA00022857"/>
    </source>
</evidence>
<dbReference type="Proteomes" id="UP000263232">
    <property type="component" value="Chromosome"/>
</dbReference>
<keyword evidence="13" id="KW-0547">Nucleotide-binding</keyword>
<comment type="similarity">
    <text evidence="2 12">Belongs to the diaminopimelate dehydrogenase family.</text>
</comment>
<dbReference type="NCBIfam" id="TIGR01921">
    <property type="entry name" value="DAP-DH"/>
    <property type="match status" value="1"/>
</dbReference>
<protein>
    <recommendedName>
        <fullName evidence="5 12">Meso-diaminopimelate D-dehydrogenase</fullName>
        <shortName evidence="12">DAPDH</shortName>
        <shortName evidence="12">Meso-DAP dehydrogenase</shortName>
        <ecNumber evidence="4 12">1.4.1.16</ecNumber>
    </recommendedName>
</protein>
<evidence type="ECO:0000256" key="3">
    <source>
        <dbReference type="ARBA" id="ARBA00011738"/>
    </source>
</evidence>
<evidence type="ECO:0000256" key="8">
    <source>
        <dbReference type="ARBA" id="ARBA00022915"/>
    </source>
</evidence>
<comment type="catalytic activity">
    <reaction evidence="11 12">
        <text>meso-2,6-diaminopimelate + NADP(+) + H2O = (S)-2-amino-6-oxoheptanedioate + NH4(+) + NADPH + H(+)</text>
        <dbReference type="Rhea" id="RHEA:13561"/>
        <dbReference type="ChEBI" id="CHEBI:15377"/>
        <dbReference type="ChEBI" id="CHEBI:15378"/>
        <dbReference type="ChEBI" id="CHEBI:28938"/>
        <dbReference type="ChEBI" id="CHEBI:57783"/>
        <dbReference type="ChEBI" id="CHEBI:57791"/>
        <dbReference type="ChEBI" id="CHEBI:58349"/>
        <dbReference type="ChEBI" id="CHEBI:58556"/>
        <dbReference type="EC" id="1.4.1.16"/>
    </reaction>
</comment>
<dbReference type="EC" id="1.4.1.16" evidence="4 12"/>
<evidence type="ECO:0000256" key="11">
    <source>
        <dbReference type="ARBA" id="ARBA00052023"/>
    </source>
</evidence>
<dbReference type="InterPro" id="IPR036291">
    <property type="entry name" value="NAD(P)-bd_dom_sf"/>
</dbReference>
<evidence type="ECO:0000256" key="1">
    <source>
        <dbReference type="ARBA" id="ARBA00004896"/>
    </source>
</evidence>
<evidence type="ECO:0000256" key="12">
    <source>
        <dbReference type="PIRNR" id="PIRNR025648"/>
    </source>
</evidence>
<dbReference type="GO" id="GO:0047850">
    <property type="term" value="F:diaminopimelate dehydrogenase activity"/>
    <property type="evidence" value="ECO:0007669"/>
    <property type="project" value="UniProtKB-UniRule"/>
</dbReference>
<evidence type="ECO:0000256" key="4">
    <source>
        <dbReference type="ARBA" id="ARBA00012080"/>
    </source>
</evidence>
<feature type="binding site" evidence="13">
    <location>
        <begin position="93"/>
        <end position="95"/>
    </location>
    <ligand>
        <name>NADP(+)</name>
        <dbReference type="ChEBI" id="CHEBI:58349"/>
    </ligand>
</feature>
<dbReference type="SUPFAM" id="SSF55347">
    <property type="entry name" value="Glyceraldehyde-3-phosphate dehydrogenase-like, C-terminal domain"/>
    <property type="match status" value="1"/>
</dbReference>
<evidence type="ECO:0000256" key="10">
    <source>
        <dbReference type="ARBA" id="ARBA00023154"/>
    </source>
</evidence>
<feature type="domain" description="Meso-diaminopimelate D-dehydrogenase C-terminal" evidence="14">
    <location>
        <begin position="123"/>
        <end position="276"/>
    </location>
</feature>
<dbReference type="EMBL" id="CP023434">
    <property type="protein sequence ID" value="AXY25349.1"/>
    <property type="molecule type" value="Genomic_DNA"/>
</dbReference>
<dbReference type="GO" id="GO:0000166">
    <property type="term" value="F:nucleotide binding"/>
    <property type="evidence" value="ECO:0007669"/>
    <property type="project" value="UniProtKB-KW"/>
</dbReference>
<dbReference type="SUPFAM" id="SSF51735">
    <property type="entry name" value="NAD(P)-binding Rossmann-fold domains"/>
    <property type="match status" value="1"/>
</dbReference>
<evidence type="ECO:0000313" key="15">
    <source>
        <dbReference type="EMBL" id="AXY25349.1"/>
    </source>
</evidence>
<dbReference type="AlphaFoldDB" id="A0A347WJU2"/>
<dbReference type="UniPathway" id="UPA00034">
    <property type="reaction ID" value="UER00026"/>
</dbReference>
<keyword evidence="10 12" id="KW-0457">Lysine biosynthesis</keyword>
<evidence type="ECO:0000259" key="14">
    <source>
        <dbReference type="Pfam" id="PF16654"/>
    </source>
</evidence>
<keyword evidence="6 12" id="KW-0028">Amino-acid biosynthesis</keyword>
<dbReference type="Gene3D" id="3.30.360.10">
    <property type="entry name" value="Dihydrodipicolinate Reductase, domain 2"/>
    <property type="match status" value="1"/>
</dbReference>
<dbReference type="PIRSF" id="PIRSF025648">
    <property type="entry name" value="DDH"/>
    <property type="match status" value="1"/>
</dbReference>
<evidence type="ECO:0000256" key="13">
    <source>
        <dbReference type="PIRSR" id="PIRSR025648-1"/>
    </source>
</evidence>
<feature type="binding site" evidence="13">
    <location>
        <position position="149"/>
    </location>
    <ligand>
        <name>substrate</name>
    </ligand>
</feature>
<feature type="binding site" evidence="13">
    <location>
        <position position="250"/>
    </location>
    <ligand>
        <name>substrate</name>
    </ligand>
</feature>
<evidence type="ECO:0000256" key="2">
    <source>
        <dbReference type="ARBA" id="ARBA00007442"/>
    </source>
</evidence>
<evidence type="ECO:0000256" key="9">
    <source>
        <dbReference type="ARBA" id="ARBA00023002"/>
    </source>
</evidence>
<dbReference type="InterPro" id="IPR032094">
    <property type="entry name" value="Meso-DAP_DH_C"/>
</dbReference>
<comment type="pathway">
    <text evidence="1 12">Amino-acid biosynthesis; L-lysine biosynthesis via DAP pathway; DL-2,6-diaminopimelate from (S)-tetrahydrodipicolinate: step 1/1.</text>
</comment>
<feature type="binding site" evidence="13">
    <location>
        <position position="200"/>
    </location>
    <ligand>
        <name>substrate</name>
    </ligand>
</feature>
<feature type="binding site" evidence="13">
    <location>
        <begin position="70"/>
        <end position="73"/>
    </location>
    <ligand>
        <name>NADP(+)</name>
        <dbReference type="ChEBI" id="CHEBI:58349"/>
    </ligand>
</feature>
<feature type="binding site" evidence="13">
    <location>
        <position position="277"/>
    </location>
    <ligand>
        <name>substrate</name>
    </ligand>
</feature>
<keyword evidence="16" id="KW-1185">Reference proteome</keyword>
<dbReference type="KEGG" id="abae:CL176_04675"/>
<sequence length="327" mass="35259">MVNIRVGIIGYGNLGRGVEIALQAQADMELVAIFSRRGPAGVSPVDAEVKVEYLDAISAYQGRIDVMILCGGSATDLPEQTPAFAKYFNVVDSFDNHSQIPAHYSKVDEVAQAAGTTAVISGGWDPGLFSLQRVLAEAVLPKGATYTFWGKGISQGHSDAVRRVEGVKDAIQYTIPIEEAMDRVRSGSQPELATAEKHLREVYVVAEAGADQAKIEETIVNMPGYFADYHTTVHFIDEATLQAEHQAMPHGGFVIRSGETGAGHQHVYEFSLALDSNPEFTASALVAIARANVRMHAMGLTGAKTILDIAPAWLSHKDPADLRREDL</sequence>
<gene>
    <name evidence="15" type="ORF">CL176_04675</name>
</gene>
<dbReference type="Pfam" id="PF16654">
    <property type="entry name" value="DAPDH_C"/>
    <property type="match status" value="1"/>
</dbReference>
<keyword evidence="7 12" id="KW-0521">NADP</keyword>
<comment type="function">
    <text evidence="12">Catalyzes the reversible NADPH-dependent reductive amination of L-2-amino-6-oxopimelate, the acyclic form of L-tetrahydrodipicolinate, to generate the meso compound, D,L-2,6-diaminopimelate.</text>
</comment>